<evidence type="ECO:0000256" key="2">
    <source>
        <dbReference type="ARBA" id="ARBA00023270"/>
    </source>
</evidence>
<protein>
    <recommendedName>
        <fullName evidence="3">Deoxyribose-phosphate aldolase</fullName>
        <ecNumber evidence="3">4.1.2.4</ecNumber>
    </recommendedName>
</protein>
<gene>
    <name evidence="4" type="ORF">J2S15_003085</name>
</gene>
<keyword evidence="1" id="KW-0963">Cytoplasm</keyword>
<evidence type="ECO:0000313" key="4">
    <source>
        <dbReference type="EMBL" id="MDQ0362331.1"/>
    </source>
</evidence>
<dbReference type="InterPro" id="IPR013785">
    <property type="entry name" value="Aldolase_TIM"/>
</dbReference>
<dbReference type="SUPFAM" id="SSF51569">
    <property type="entry name" value="Aldolase"/>
    <property type="match status" value="1"/>
</dbReference>
<dbReference type="EC" id="4.1.2.4" evidence="3"/>
<dbReference type="InterPro" id="IPR011343">
    <property type="entry name" value="DeoC"/>
</dbReference>
<dbReference type="InterPro" id="IPR002915">
    <property type="entry name" value="DeoC/FbaB/LacD_aldolase"/>
</dbReference>
<dbReference type="GO" id="GO:0004139">
    <property type="term" value="F:deoxyribose-phosphate aldolase activity"/>
    <property type="evidence" value="ECO:0007669"/>
    <property type="project" value="UniProtKB-EC"/>
</dbReference>
<keyword evidence="4" id="KW-0456">Lyase</keyword>
<organism evidence="4 5">
    <name type="scientific">Breznakia pachnodae</name>
    <dbReference type="NCBI Taxonomy" id="265178"/>
    <lineage>
        <taxon>Bacteria</taxon>
        <taxon>Bacillati</taxon>
        <taxon>Bacillota</taxon>
        <taxon>Erysipelotrichia</taxon>
        <taxon>Erysipelotrichales</taxon>
        <taxon>Erysipelotrichaceae</taxon>
        <taxon>Breznakia</taxon>
    </lineage>
</organism>
<keyword evidence="2" id="KW-0704">Schiff base</keyword>
<evidence type="ECO:0000256" key="1">
    <source>
        <dbReference type="ARBA" id="ARBA00022490"/>
    </source>
</evidence>
<proteinExistence type="predicted"/>
<dbReference type="Gene3D" id="3.20.20.70">
    <property type="entry name" value="Aldolase class I"/>
    <property type="match status" value="1"/>
</dbReference>
<evidence type="ECO:0000256" key="3">
    <source>
        <dbReference type="NCBIfam" id="TIGR00126"/>
    </source>
</evidence>
<dbReference type="PIRSF" id="PIRSF001357">
    <property type="entry name" value="DeoC"/>
    <property type="match status" value="1"/>
</dbReference>
<dbReference type="RefSeq" id="WP_307409854.1">
    <property type="nucleotide sequence ID" value="NZ_JAUSUR010000006.1"/>
</dbReference>
<dbReference type="PANTHER" id="PTHR10889">
    <property type="entry name" value="DEOXYRIBOSE-PHOSPHATE ALDOLASE"/>
    <property type="match status" value="1"/>
</dbReference>
<reference evidence="4 5" key="1">
    <citation type="submission" date="2023-07" db="EMBL/GenBank/DDBJ databases">
        <title>Genomic Encyclopedia of Type Strains, Phase IV (KMG-IV): sequencing the most valuable type-strain genomes for metagenomic binning, comparative biology and taxonomic classification.</title>
        <authorList>
            <person name="Goeker M."/>
        </authorList>
    </citation>
    <scope>NUCLEOTIDE SEQUENCE [LARGE SCALE GENOMIC DNA]</scope>
    <source>
        <strain evidence="4 5">DSM 16784</strain>
    </source>
</reference>
<accession>A0ABU0E6J3</accession>
<dbReference type="Proteomes" id="UP001230220">
    <property type="component" value="Unassembled WGS sequence"/>
</dbReference>
<keyword evidence="5" id="KW-1185">Reference proteome</keyword>
<dbReference type="NCBIfam" id="TIGR00126">
    <property type="entry name" value="deoC"/>
    <property type="match status" value="1"/>
</dbReference>
<dbReference type="EMBL" id="JAUSUR010000006">
    <property type="protein sequence ID" value="MDQ0362331.1"/>
    <property type="molecule type" value="Genomic_DNA"/>
</dbReference>
<dbReference type="SMART" id="SM01133">
    <property type="entry name" value="DeoC"/>
    <property type="match status" value="1"/>
</dbReference>
<comment type="caution">
    <text evidence="4">The sequence shown here is derived from an EMBL/GenBank/DDBJ whole genome shotgun (WGS) entry which is preliminary data.</text>
</comment>
<name>A0ABU0E6J3_9FIRM</name>
<sequence length="212" mass="23840">MINKYIDYIDDPNDSFIQYLQKAKDMKVRCIFASLDQYDEAVQYLKDTDIIVAGAIDFPEGNLSLEAKLKEFQIYADKGFKEIDYVLNQKNIEERNYDELLAELKAIADFCREHQITDKAIVEMCKLDEEAKIKVCKFANEANPSFLKTSTGKSFGGARTSDVVLMRKYLKDSIQIKAAGGIRSYSFAKELVDAGANALGASAAIQIISEEK</sequence>
<dbReference type="PANTHER" id="PTHR10889:SF1">
    <property type="entry name" value="DEOXYRIBOSE-PHOSPHATE ALDOLASE"/>
    <property type="match status" value="1"/>
</dbReference>
<evidence type="ECO:0000313" key="5">
    <source>
        <dbReference type="Proteomes" id="UP001230220"/>
    </source>
</evidence>